<feature type="transmembrane region" description="Helical" evidence="16">
    <location>
        <begin position="514"/>
        <end position="537"/>
    </location>
</feature>
<evidence type="ECO:0000256" key="1">
    <source>
        <dbReference type="ARBA" id="ARBA00004155"/>
    </source>
</evidence>
<accession>A0A3Q2LIV6</accession>
<evidence type="ECO:0000256" key="7">
    <source>
        <dbReference type="ARBA" id="ARBA00023228"/>
    </source>
</evidence>
<feature type="transmembrane region" description="Helical" evidence="16">
    <location>
        <begin position="126"/>
        <end position="145"/>
    </location>
</feature>
<dbReference type="InterPro" id="IPR036259">
    <property type="entry name" value="MFS_trans_sf"/>
</dbReference>
<feature type="transmembrane region" description="Helical" evidence="16">
    <location>
        <begin position="475"/>
        <end position="494"/>
    </location>
</feature>
<comment type="subcellular location">
    <subcellularLocation>
        <location evidence="1">Lysosome membrane</location>
        <topology evidence="1">Multi-pass membrane protein</topology>
    </subcellularLocation>
</comment>
<dbReference type="PROSITE" id="PS50850">
    <property type="entry name" value="MFS"/>
    <property type="match status" value="1"/>
</dbReference>
<dbReference type="PaxDb" id="9796-ENSECAP00000041098"/>
<evidence type="ECO:0000256" key="16">
    <source>
        <dbReference type="SAM" id="Phobius"/>
    </source>
</evidence>
<reference evidence="18" key="3">
    <citation type="submission" date="2025-09" db="UniProtKB">
        <authorList>
            <consortium name="Ensembl"/>
        </authorList>
    </citation>
    <scope>IDENTIFICATION</scope>
    <source>
        <strain evidence="18">Thoroughbred</strain>
    </source>
</reference>
<evidence type="ECO:0000256" key="4">
    <source>
        <dbReference type="ARBA" id="ARBA00022989"/>
    </source>
</evidence>
<feature type="region of interest" description="Disordered" evidence="15">
    <location>
        <begin position="1"/>
        <end position="45"/>
    </location>
</feature>
<evidence type="ECO:0000259" key="17">
    <source>
        <dbReference type="PROSITE" id="PS50850"/>
    </source>
</evidence>
<gene>
    <name evidence="18" type="primary">SPNS1</name>
</gene>
<dbReference type="Ensembl" id="ENSECAT00000049291.3">
    <property type="protein sequence ID" value="ENSECAP00000041098.3"/>
    <property type="gene ID" value="ENSECAG00000012372.4"/>
</dbReference>
<reference evidence="18" key="2">
    <citation type="submission" date="2025-08" db="UniProtKB">
        <authorList>
            <consortium name="Ensembl"/>
        </authorList>
    </citation>
    <scope>IDENTIFICATION</scope>
    <source>
        <strain evidence="18">Thoroughbred</strain>
    </source>
</reference>
<dbReference type="InParanoid" id="A0A3Q2LIV6"/>
<feature type="transmembrane region" description="Helical" evidence="16">
    <location>
        <begin position="375"/>
        <end position="396"/>
    </location>
</feature>
<keyword evidence="3 16" id="KW-0812">Transmembrane</keyword>
<evidence type="ECO:0000256" key="10">
    <source>
        <dbReference type="ARBA" id="ARBA00036238"/>
    </source>
</evidence>
<dbReference type="GeneTree" id="ENSGT00390000005976"/>
<dbReference type="SUPFAM" id="SSF103473">
    <property type="entry name" value="MFS general substrate transporter"/>
    <property type="match status" value="1"/>
</dbReference>
<keyword evidence="7" id="KW-0458">Lysosome</keyword>
<comment type="similarity">
    <text evidence="8">Belongs to the major facilitator superfamily. Spinster (TC 2.A.1.49) family.</text>
</comment>
<dbReference type="Pfam" id="PF07690">
    <property type="entry name" value="MFS_1"/>
    <property type="match status" value="1"/>
</dbReference>
<evidence type="ECO:0000256" key="11">
    <source>
        <dbReference type="ARBA" id="ARBA00039482"/>
    </source>
</evidence>
<keyword evidence="2" id="KW-0813">Transport</keyword>
<dbReference type="GO" id="GO:0022857">
    <property type="term" value="F:transmembrane transporter activity"/>
    <property type="evidence" value="ECO:0007669"/>
    <property type="project" value="InterPro"/>
</dbReference>
<evidence type="ECO:0000256" key="2">
    <source>
        <dbReference type="ARBA" id="ARBA00022448"/>
    </source>
</evidence>
<feature type="transmembrane region" description="Helical" evidence="16">
    <location>
        <begin position="271"/>
        <end position="290"/>
    </location>
</feature>
<dbReference type="GO" id="GO:0005765">
    <property type="term" value="C:lysosomal membrane"/>
    <property type="evidence" value="ECO:0007669"/>
    <property type="project" value="UniProtKB-SubCell"/>
</dbReference>
<feature type="transmembrane region" description="Helical" evidence="16">
    <location>
        <begin position="165"/>
        <end position="181"/>
    </location>
</feature>
<feature type="transmembrane region" description="Helical" evidence="16">
    <location>
        <begin position="433"/>
        <end position="463"/>
    </location>
</feature>
<keyword evidence="5" id="KW-0445">Lipid transport</keyword>
<feature type="compositionally biased region" description="Basic and acidic residues" evidence="15">
    <location>
        <begin position="35"/>
        <end position="45"/>
    </location>
</feature>
<evidence type="ECO:0000256" key="8">
    <source>
        <dbReference type="ARBA" id="ARBA00024338"/>
    </source>
</evidence>
<evidence type="ECO:0000256" key="12">
    <source>
        <dbReference type="ARBA" id="ARBA00041462"/>
    </source>
</evidence>
<dbReference type="AlphaFoldDB" id="A0A3Q2LIV6"/>
<reference evidence="18 19" key="1">
    <citation type="journal article" date="2009" name="Science">
        <title>Genome sequence, comparative analysis, and population genetics of the domestic horse.</title>
        <authorList>
            <consortium name="Broad Institute Genome Sequencing Platform"/>
            <consortium name="Broad Institute Whole Genome Assembly Team"/>
            <person name="Wade C.M."/>
            <person name="Giulotto E."/>
            <person name="Sigurdsson S."/>
            <person name="Zoli M."/>
            <person name="Gnerre S."/>
            <person name="Imsland F."/>
            <person name="Lear T.L."/>
            <person name="Adelson D.L."/>
            <person name="Bailey E."/>
            <person name="Bellone R.R."/>
            <person name="Bloecker H."/>
            <person name="Distl O."/>
            <person name="Edgar R.C."/>
            <person name="Garber M."/>
            <person name="Leeb T."/>
            <person name="Mauceli E."/>
            <person name="MacLeod J.N."/>
            <person name="Penedo M.C.T."/>
            <person name="Raison J.M."/>
            <person name="Sharpe T."/>
            <person name="Vogel J."/>
            <person name="Andersson L."/>
            <person name="Antczak D.F."/>
            <person name="Biagi T."/>
            <person name="Binns M.M."/>
            <person name="Chowdhary B.P."/>
            <person name="Coleman S.J."/>
            <person name="Della Valle G."/>
            <person name="Fryc S."/>
            <person name="Guerin G."/>
            <person name="Hasegawa T."/>
            <person name="Hill E.W."/>
            <person name="Jurka J."/>
            <person name="Kiialainen A."/>
            <person name="Lindgren G."/>
            <person name="Liu J."/>
            <person name="Magnani E."/>
            <person name="Mickelson J.R."/>
            <person name="Murray J."/>
            <person name="Nergadze S.G."/>
            <person name="Onofrio R."/>
            <person name="Pedroni S."/>
            <person name="Piras M.F."/>
            <person name="Raudsepp T."/>
            <person name="Rocchi M."/>
            <person name="Roeed K.H."/>
            <person name="Ryder O.A."/>
            <person name="Searle S."/>
            <person name="Skow L."/>
            <person name="Swinburne J.E."/>
            <person name="Syvaenen A.C."/>
            <person name="Tozaki T."/>
            <person name="Valberg S.J."/>
            <person name="Vaudin M."/>
            <person name="White J.R."/>
            <person name="Zody M.C."/>
            <person name="Lander E.S."/>
            <person name="Lindblad-Toh K."/>
        </authorList>
    </citation>
    <scope>NUCLEOTIDE SEQUENCE [LARGE SCALE GENOMIC DNA]</scope>
    <source>
        <strain evidence="18 19">Thoroughbred</strain>
    </source>
</reference>
<evidence type="ECO:0000256" key="15">
    <source>
        <dbReference type="SAM" id="MobiDB-lite"/>
    </source>
</evidence>
<evidence type="ECO:0000256" key="9">
    <source>
        <dbReference type="ARBA" id="ARBA00035932"/>
    </source>
</evidence>
<proteinExistence type="inferred from homology"/>
<dbReference type="STRING" id="9796.ENSECAP00000041098"/>
<feature type="transmembrane region" description="Helical" evidence="16">
    <location>
        <begin position="408"/>
        <end position="427"/>
    </location>
</feature>
<feature type="domain" description="Major facilitator superfamily (MFS) profile" evidence="17">
    <location>
        <begin position="61"/>
        <end position="541"/>
    </location>
</feature>
<evidence type="ECO:0000256" key="5">
    <source>
        <dbReference type="ARBA" id="ARBA00023055"/>
    </source>
</evidence>
<dbReference type="InterPro" id="IPR020846">
    <property type="entry name" value="MFS_dom"/>
</dbReference>
<comment type="catalytic activity">
    <reaction evidence="13">
        <text>a 1-O-(1Z-alkenyl)-sn-glycero-3-phosphocholine(out) + H(+)(out) = a 1-O-(1Z-alkenyl)-sn-glycero-3-phosphocholine(in) + H(+)(in)</text>
        <dbReference type="Rhea" id="RHEA:74447"/>
        <dbReference type="ChEBI" id="CHEBI:15378"/>
        <dbReference type="ChEBI" id="CHEBI:77287"/>
    </reaction>
</comment>
<sequence length="580" mass="62465">MSGSDTAPFLSQADDTDDGLLPGTPGLPGAPGNPKSEDPEVPDREGLQRITGLSSGRSALIVAVLCYINLLNYMDRFTVAGVLPDIEQFFNIGDSSSGLIQTVFISSYMVLAPVFGYLGDRYNRKYLMCGGIAFWSLVTLGSSFIPRERFWLLLLTRGLVGVGEASYSTIAPTLIADLFVADQRSRMLSVFYFAIPVGSGLGYIAGSKVKDVAGDWHWALRPSGSPDAFTMKPCHMQPSHNSWLQVTEAHCKTVSPKMGLSWLHNGKSQDGLQVTPGLGVVAVLLLFLVVREPPRGAVERHLDSPPLNPTSWWADLRALARNPSFILSSLGFTAVAFVTGSLALWAPAFLLRSRVVLGETPPCLPGDSCSSSDSLIFGLITCLTGVLGVGLGVEVSRRLRRSNPRADPLVCAAGLLGSAPFLFLSLACARGSIVATYIFIFVGETLLSMNWAIVADILLYVVIPTRRSTAEAFQIVLSHLLGDAGSPYLIGLISDRLRRRWPPSFLSEFRALQFSLMLCAFVGALGGAAFLGTAIFIEGDRQRAHLHVQGLLREAGPTDDRIVVPQRGRSTRVPVSSVLI</sequence>
<protein>
    <recommendedName>
        <fullName evidence="11">Protein spinster homolog 1</fullName>
    </recommendedName>
    <alternativeName>
        <fullName evidence="12">Spns1</fullName>
    </alternativeName>
</protein>
<dbReference type="Gene3D" id="1.20.1250.20">
    <property type="entry name" value="MFS general substrate transporter like domains"/>
    <property type="match status" value="1"/>
</dbReference>
<evidence type="ECO:0000256" key="6">
    <source>
        <dbReference type="ARBA" id="ARBA00023136"/>
    </source>
</evidence>
<keyword evidence="4 16" id="KW-1133">Transmembrane helix</keyword>
<feature type="transmembrane region" description="Helical" evidence="16">
    <location>
        <begin position="325"/>
        <end position="346"/>
    </location>
</feature>
<keyword evidence="19" id="KW-1185">Reference proteome</keyword>
<dbReference type="Proteomes" id="UP000002281">
    <property type="component" value="Chromosome 13"/>
</dbReference>
<dbReference type="Bgee" id="ENSECAG00000012372">
    <property type="expression patterns" value="Expressed in chorionic villus and 23 other cell types or tissues"/>
</dbReference>
<organism evidence="18 19">
    <name type="scientific">Equus caballus</name>
    <name type="common">Horse</name>
    <dbReference type="NCBI Taxonomy" id="9796"/>
    <lineage>
        <taxon>Eukaryota</taxon>
        <taxon>Metazoa</taxon>
        <taxon>Chordata</taxon>
        <taxon>Craniata</taxon>
        <taxon>Vertebrata</taxon>
        <taxon>Euteleostomi</taxon>
        <taxon>Mammalia</taxon>
        <taxon>Eutheria</taxon>
        <taxon>Laurasiatheria</taxon>
        <taxon>Perissodactyla</taxon>
        <taxon>Equidae</taxon>
        <taxon>Equus</taxon>
    </lineage>
</organism>
<dbReference type="CDD" id="cd17328">
    <property type="entry name" value="MFS_spinster_like"/>
    <property type="match status" value="1"/>
</dbReference>
<comment type="catalytic activity">
    <reaction evidence="9">
        <text>a 1-acyl-sn-glycero-3-phosphocholine(out) + H(+)(out) = a 1-acyl-sn-glycero-3-phosphocholine(in) + H(+)(in)</text>
        <dbReference type="Rhea" id="RHEA:74435"/>
        <dbReference type="ChEBI" id="CHEBI:15378"/>
        <dbReference type="ChEBI" id="CHEBI:58168"/>
    </reaction>
</comment>
<dbReference type="PANTHER" id="PTHR23505">
    <property type="entry name" value="SPINSTER"/>
    <property type="match status" value="1"/>
</dbReference>
<comment type="catalytic activity">
    <reaction evidence="14">
        <text>a 1-O-(1Z-alkenyl)-sn-glycero-3-phosphoethanolamine(out) + H(+)(out) = a 1-O-(1Z-alkenyl)-sn-glycero-3-phosphoethanolamine(in) + H(+)(in)</text>
        <dbReference type="Rhea" id="RHEA:74455"/>
        <dbReference type="ChEBI" id="CHEBI:15378"/>
        <dbReference type="ChEBI" id="CHEBI:77288"/>
    </reaction>
</comment>
<dbReference type="InterPro" id="IPR044770">
    <property type="entry name" value="MFS_spinster-like"/>
</dbReference>
<evidence type="ECO:0000256" key="13">
    <source>
        <dbReference type="ARBA" id="ARBA00047765"/>
    </source>
</evidence>
<dbReference type="InterPro" id="IPR011701">
    <property type="entry name" value="MFS"/>
</dbReference>
<keyword evidence="6 16" id="KW-0472">Membrane</keyword>
<dbReference type="GO" id="GO:0006869">
    <property type="term" value="P:lipid transport"/>
    <property type="evidence" value="ECO:0007669"/>
    <property type="project" value="UniProtKB-KW"/>
</dbReference>
<dbReference type="PANTHER" id="PTHR23505:SF13">
    <property type="entry name" value="PROTEIN SPINSTER HOMOLOG 1"/>
    <property type="match status" value="1"/>
</dbReference>
<name>A0A3Q2LIV6_HORSE</name>
<feature type="transmembrane region" description="Helical" evidence="16">
    <location>
        <begin position="188"/>
        <end position="206"/>
    </location>
</feature>
<evidence type="ECO:0000256" key="14">
    <source>
        <dbReference type="ARBA" id="ARBA00048915"/>
    </source>
</evidence>
<evidence type="ECO:0000313" key="19">
    <source>
        <dbReference type="Proteomes" id="UP000002281"/>
    </source>
</evidence>
<evidence type="ECO:0000313" key="18">
    <source>
        <dbReference type="Ensembl" id="ENSECAP00000041098.3"/>
    </source>
</evidence>
<comment type="catalytic activity">
    <reaction evidence="10">
        <text>a 1-acyl-sn-glycero-3-phosphoethanolamine(out) + H(+)(out) = a 1-acyl-sn-glycero-3-phosphoethanolamine(in) + H(+)(in)</text>
        <dbReference type="Rhea" id="RHEA:74439"/>
        <dbReference type="ChEBI" id="CHEBI:15378"/>
        <dbReference type="ChEBI" id="CHEBI:64381"/>
    </reaction>
</comment>
<evidence type="ECO:0000256" key="3">
    <source>
        <dbReference type="ARBA" id="ARBA00022692"/>
    </source>
</evidence>
<dbReference type="FunCoup" id="A0A3Q2LIV6">
    <property type="interactions" value="2844"/>
</dbReference>
<feature type="transmembrane region" description="Helical" evidence="16">
    <location>
        <begin position="99"/>
        <end position="119"/>
    </location>
</feature>